<dbReference type="PANTHER" id="PTHR13847:SF274">
    <property type="entry name" value="RIESKE 2FE-2S IRON-SULFUR PROTEIN YHFW-RELATED"/>
    <property type="match status" value="1"/>
</dbReference>
<dbReference type="GO" id="GO:0004497">
    <property type="term" value="F:monooxygenase activity"/>
    <property type="evidence" value="ECO:0007669"/>
    <property type="project" value="UniProtKB-ARBA"/>
</dbReference>
<dbReference type="InterPro" id="IPR017941">
    <property type="entry name" value="Rieske_2Fe-2S"/>
</dbReference>
<dbReference type="STRING" id="1679170.AC625_23120"/>
<evidence type="ECO:0000313" key="8">
    <source>
        <dbReference type="Proteomes" id="UP000037146"/>
    </source>
</evidence>
<dbReference type="InterPro" id="IPR006076">
    <property type="entry name" value="FAD-dep_OxRdtase"/>
</dbReference>
<dbReference type="GO" id="GO:0051537">
    <property type="term" value="F:2 iron, 2 sulfur cluster binding"/>
    <property type="evidence" value="ECO:0007669"/>
    <property type="project" value="UniProtKB-KW"/>
</dbReference>
<dbReference type="InterPro" id="IPR036922">
    <property type="entry name" value="Rieske_2Fe-2S_sf"/>
</dbReference>
<dbReference type="PROSITE" id="PS51296">
    <property type="entry name" value="RIESKE"/>
    <property type="match status" value="1"/>
</dbReference>
<dbReference type="Gene3D" id="2.102.10.10">
    <property type="entry name" value="Rieske [2Fe-2S] iron-sulphur domain"/>
    <property type="match status" value="1"/>
</dbReference>
<comment type="caution">
    <text evidence="7">The sequence shown here is derived from an EMBL/GenBank/DDBJ whole genome shotgun (WGS) entry which is preliminary data.</text>
</comment>
<dbReference type="GO" id="GO:0046872">
    <property type="term" value="F:metal ion binding"/>
    <property type="evidence" value="ECO:0007669"/>
    <property type="project" value="UniProtKB-KW"/>
</dbReference>
<keyword evidence="1" id="KW-0001">2Fe-2S</keyword>
<evidence type="ECO:0000313" key="7">
    <source>
        <dbReference type="EMBL" id="KMY52047.1"/>
    </source>
</evidence>
<evidence type="ECO:0000256" key="1">
    <source>
        <dbReference type="ARBA" id="ARBA00022714"/>
    </source>
</evidence>
<accession>A0A0K9H0L2</accession>
<dbReference type="SUPFAM" id="SSF51905">
    <property type="entry name" value="FAD/NAD(P)-binding domain"/>
    <property type="match status" value="1"/>
</dbReference>
<keyword evidence="2" id="KW-0479">Metal-binding</keyword>
<sequence>MPNPNKHYYDLPKFPEPYWRDHLSFPDFPKLTQDIETDVAIVGGGIAGITTAYLLAKEGIRTVLIEAGSILTGTTGHTTAKITAQHGLIYDQLITDHGEEKAKLYYQANKEAMDFIKQTAETHDIDCDLTMEDAYVYAETDEYASKIEREMKAYERLGIPGEYTNTIPFSVPCQAAIIMKNQYQFHPLKYLTGLLPLITNAKGAIFEHTTAMKVEVGERPVIITGNGAKIACKYVVTASHFPFNDEMGLYFARMHAERSYVLAVKTKNDFPGGMYISADTPSRTFRYTTINGEKLVLIGGETHKTGQGISMMEHYEAVHDFAEKHFGINGIPYRWSAQDYVTPDHLPYIGRIASNHPNVLVATGFAKWGITKGTIAAKIMTDEIMNEDNRYAELFSPSRSQWKGAENIVKDNLDVAKHLIQGKFAMVSKLPEDLTNDEGAIVRVNGDKAGCYRDTEGTLHIVDSTCTHMGCEVEWNSGDRTWDCPCHASRFSIAGEVLEGPAVEPLKQIILE</sequence>
<dbReference type="Pfam" id="PF00355">
    <property type="entry name" value="Rieske"/>
    <property type="match status" value="1"/>
</dbReference>
<dbReference type="EMBL" id="LFZW01000001">
    <property type="protein sequence ID" value="KMY52047.1"/>
    <property type="molecule type" value="Genomic_DNA"/>
</dbReference>
<keyword evidence="5" id="KW-1015">Disulfide bond</keyword>
<dbReference type="FunFam" id="2.102.10.10:FF:000014">
    <property type="entry name" value="Oxidoreductase, FAD dependent"/>
    <property type="match status" value="1"/>
</dbReference>
<dbReference type="PANTHER" id="PTHR13847">
    <property type="entry name" value="SARCOSINE DEHYDROGENASE-RELATED"/>
    <property type="match status" value="1"/>
</dbReference>
<dbReference type="GO" id="GO:0016020">
    <property type="term" value="C:membrane"/>
    <property type="evidence" value="ECO:0007669"/>
    <property type="project" value="InterPro"/>
</dbReference>
<dbReference type="RefSeq" id="WP_049683404.1">
    <property type="nucleotide sequence ID" value="NZ_LFZW01000001.1"/>
</dbReference>
<dbReference type="OrthoDB" id="9767869at2"/>
<protein>
    <submittedName>
        <fullName evidence="7">(2Fe-2S)-binding protein</fullName>
    </submittedName>
</protein>
<dbReference type="InterPro" id="IPR005805">
    <property type="entry name" value="Rieske_Fe-S_prot_C"/>
</dbReference>
<evidence type="ECO:0000256" key="5">
    <source>
        <dbReference type="ARBA" id="ARBA00023157"/>
    </source>
</evidence>
<dbReference type="Proteomes" id="UP000037146">
    <property type="component" value="Unassembled WGS sequence"/>
</dbReference>
<dbReference type="SUPFAM" id="SSF50022">
    <property type="entry name" value="ISP domain"/>
    <property type="match status" value="1"/>
</dbReference>
<dbReference type="PATRIC" id="fig|1679170.3.peg.5183"/>
<dbReference type="InterPro" id="IPR038010">
    <property type="entry name" value="YhfW_C"/>
</dbReference>
<dbReference type="CDD" id="cd03477">
    <property type="entry name" value="Rieske_YhfW_C"/>
    <property type="match status" value="1"/>
</dbReference>
<dbReference type="InterPro" id="IPR036188">
    <property type="entry name" value="FAD/NAD-bd_sf"/>
</dbReference>
<feature type="domain" description="Rieske" evidence="6">
    <location>
        <begin position="422"/>
        <end position="512"/>
    </location>
</feature>
<evidence type="ECO:0000256" key="3">
    <source>
        <dbReference type="ARBA" id="ARBA00023004"/>
    </source>
</evidence>
<name>A0A0K9H0L2_9BACI</name>
<evidence type="ECO:0000256" key="2">
    <source>
        <dbReference type="ARBA" id="ARBA00022723"/>
    </source>
</evidence>
<proteinExistence type="predicted"/>
<gene>
    <name evidence="7" type="ORF">AC625_23120</name>
</gene>
<dbReference type="Gene3D" id="3.50.50.60">
    <property type="entry name" value="FAD/NAD(P)-binding domain"/>
    <property type="match status" value="1"/>
</dbReference>
<dbReference type="GO" id="GO:0005737">
    <property type="term" value="C:cytoplasm"/>
    <property type="evidence" value="ECO:0007669"/>
    <property type="project" value="TreeGrafter"/>
</dbReference>
<dbReference type="GO" id="GO:0016705">
    <property type="term" value="F:oxidoreductase activity, acting on paired donors, with incorporation or reduction of molecular oxygen"/>
    <property type="evidence" value="ECO:0007669"/>
    <property type="project" value="UniProtKB-ARBA"/>
</dbReference>
<keyword evidence="3" id="KW-0408">Iron</keyword>
<evidence type="ECO:0000256" key="4">
    <source>
        <dbReference type="ARBA" id="ARBA00023014"/>
    </source>
</evidence>
<organism evidence="7 8">
    <name type="scientific">Peribacillus loiseleuriae</name>
    <dbReference type="NCBI Taxonomy" id="1679170"/>
    <lineage>
        <taxon>Bacteria</taxon>
        <taxon>Bacillati</taxon>
        <taxon>Bacillota</taxon>
        <taxon>Bacilli</taxon>
        <taxon>Bacillales</taxon>
        <taxon>Bacillaceae</taxon>
        <taxon>Peribacillus</taxon>
    </lineage>
</organism>
<dbReference type="AlphaFoldDB" id="A0A0K9H0L2"/>
<dbReference type="Pfam" id="PF01266">
    <property type="entry name" value="DAO"/>
    <property type="match status" value="1"/>
</dbReference>
<evidence type="ECO:0000259" key="6">
    <source>
        <dbReference type="PROSITE" id="PS51296"/>
    </source>
</evidence>
<dbReference type="PRINTS" id="PR00162">
    <property type="entry name" value="RIESKE"/>
</dbReference>
<reference evidence="8" key="1">
    <citation type="submission" date="2015-07" db="EMBL/GenBank/DDBJ databases">
        <title>Genome sequencing project for genomic taxonomy and phylogenomics of Bacillus-like bacteria.</title>
        <authorList>
            <person name="Liu B."/>
            <person name="Wang J."/>
            <person name="Zhu Y."/>
            <person name="Liu G."/>
            <person name="Chen Q."/>
            <person name="Chen Z."/>
            <person name="Lan J."/>
            <person name="Che J."/>
            <person name="Ge C."/>
            <person name="Shi H."/>
            <person name="Pan Z."/>
            <person name="Liu X."/>
        </authorList>
    </citation>
    <scope>NUCLEOTIDE SEQUENCE [LARGE SCALE GENOMIC DNA]</scope>
    <source>
        <strain evidence="8">FJAT-27997</strain>
    </source>
</reference>
<dbReference type="Gene3D" id="3.30.9.10">
    <property type="entry name" value="D-Amino Acid Oxidase, subunit A, domain 2"/>
    <property type="match status" value="1"/>
</dbReference>
<keyword evidence="4" id="KW-0411">Iron-sulfur</keyword>
<keyword evidence="8" id="KW-1185">Reference proteome</keyword>